<dbReference type="EMBL" id="JACXIY010000009">
    <property type="protein sequence ID" value="MBD2868416.1"/>
    <property type="molecule type" value="Genomic_DNA"/>
</dbReference>
<dbReference type="SUPFAM" id="SSF160214">
    <property type="entry name" value="FlaG-like"/>
    <property type="match status" value="1"/>
</dbReference>
<keyword evidence="1" id="KW-0969">Cilium</keyword>
<proteinExistence type="predicted"/>
<dbReference type="PANTHER" id="PTHR37166:SF1">
    <property type="entry name" value="PROTEIN FLAG"/>
    <property type="match status" value="1"/>
</dbReference>
<gene>
    <name evidence="1" type="ORF">IDH41_07500</name>
</gene>
<organism evidence="1 2">
    <name type="scientific">Paenibacillus arenilitoris</name>
    <dbReference type="NCBI Taxonomy" id="2772299"/>
    <lineage>
        <taxon>Bacteria</taxon>
        <taxon>Bacillati</taxon>
        <taxon>Bacillota</taxon>
        <taxon>Bacilli</taxon>
        <taxon>Bacillales</taxon>
        <taxon>Paenibacillaceae</taxon>
        <taxon>Paenibacillus</taxon>
    </lineage>
</organism>
<dbReference type="Proteomes" id="UP000632125">
    <property type="component" value="Unassembled WGS sequence"/>
</dbReference>
<evidence type="ECO:0000313" key="2">
    <source>
        <dbReference type="Proteomes" id="UP000632125"/>
    </source>
</evidence>
<protein>
    <submittedName>
        <fullName evidence="1">Flagellar protein FlaG</fullName>
    </submittedName>
</protein>
<dbReference type="AlphaFoldDB" id="A0A927CLK0"/>
<keyword evidence="2" id="KW-1185">Reference proteome</keyword>
<sequence length="136" mass="14959">MNINPSVTGINGSIDRTAAESKTTGSITESIQVSASSTNSIATFTNMEELKRAELRGEKHTVSDEQIVKAIESAIKAMQGKSTNLEFAVHEETKRIAVKVIDRESGEIIREIPPEKTLDFVAKLWEMAGILIDEKR</sequence>
<comment type="caution">
    <text evidence="1">The sequence shown here is derived from an EMBL/GenBank/DDBJ whole genome shotgun (WGS) entry which is preliminary data.</text>
</comment>
<dbReference type="RefSeq" id="WP_190859697.1">
    <property type="nucleotide sequence ID" value="NZ_JACXIY010000009.1"/>
</dbReference>
<keyword evidence="1" id="KW-0966">Cell projection</keyword>
<reference evidence="1" key="1">
    <citation type="submission" date="2020-09" db="EMBL/GenBank/DDBJ databases">
        <title>A novel bacterium of genus Paenibacillus, isolated from South China Sea.</title>
        <authorList>
            <person name="Huang H."/>
            <person name="Mo K."/>
            <person name="Hu Y."/>
        </authorList>
    </citation>
    <scope>NUCLEOTIDE SEQUENCE</scope>
    <source>
        <strain evidence="1">IB182493</strain>
    </source>
</reference>
<keyword evidence="1" id="KW-0282">Flagellum</keyword>
<name>A0A927CLK0_9BACL</name>
<dbReference type="Gene3D" id="3.30.160.170">
    <property type="entry name" value="FlaG-like"/>
    <property type="match status" value="1"/>
</dbReference>
<dbReference type="Pfam" id="PF03646">
    <property type="entry name" value="FlaG"/>
    <property type="match status" value="1"/>
</dbReference>
<evidence type="ECO:0000313" key="1">
    <source>
        <dbReference type="EMBL" id="MBD2868416.1"/>
    </source>
</evidence>
<dbReference type="PANTHER" id="PTHR37166">
    <property type="entry name" value="PROTEIN FLAG"/>
    <property type="match status" value="1"/>
</dbReference>
<accession>A0A927CLK0</accession>
<dbReference type="InterPro" id="IPR035924">
    <property type="entry name" value="FlaG-like_sf"/>
</dbReference>
<dbReference type="InterPro" id="IPR005186">
    <property type="entry name" value="FlaG"/>
</dbReference>